<dbReference type="EMBL" id="JACIDR010000001">
    <property type="protein sequence ID" value="MBB3972250.1"/>
    <property type="molecule type" value="Genomic_DNA"/>
</dbReference>
<reference evidence="1 2" key="1">
    <citation type="submission" date="2020-08" db="EMBL/GenBank/DDBJ databases">
        <title>Genomic Encyclopedia of Type Strains, Phase IV (KMG-IV): sequencing the most valuable type-strain genomes for metagenomic binning, comparative biology and taxonomic classification.</title>
        <authorList>
            <person name="Goeker M."/>
        </authorList>
    </citation>
    <scope>NUCLEOTIDE SEQUENCE [LARGE SCALE GENOMIC DNA]</scope>
    <source>
        <strain evidence="1 2">DSM 25481</strain>
    </source>
</reference>
<dbReference type="AlphaFoldDB" id="A0A7W6CW76"/>
<comment type="caution">
    <text evidence="1">The sequence shown here is derived from an EMBL/GenBank/DDBJ whole genome shotgun (WGS) entry which is preliminary data.</text>
</comment>
<organism evidence="1 2">
    <name type="scientific">Hansschlegelia beijingensis</name>
    <dbReference type="NCBI Taxonomy" id="1133344"/>
    <lineage>
        <taxon>Bacteria</taxon>
        <taxon>Pseudomonadati</taxon>
        <taxon>Pseudomonadota</taxon>
        <taxon>Alphaproteobacteria</taxon>
        <taxon>Hyphomicrobiales</taxon>
        <taxon>Methylopilaceae</taxon>
        <taxon>Hansschlegelia</taxon>
    </lineage>
</organism>
<sequence>MDLVLLVCLAASPESCREERVLMGAQTSESRMCMVGAVPVLAEWAGDHPEWQISRWKCERPGQVRVTRNAD</sequence>
<evidence type="ECO:0000313" key="1">
    <source>
        <dbReference type="EMBL" id="MBB3972250.1"/>
    </source>
</evidence>
<name>A0A7W6CW76_9HYPH</name>
<protein>
    <submittedName>
        <fullName evidence="1">Uncharacterized protein</fullName>
    </submittedName>
</protein>
<proteinExistence type="predicted"/>
<keyword evidence="2" id="KW-1185">Reference proteome</keyword>
<evidence type="ECO:0000313" key="2">
    <source>
        <dbReference type="Proteomes" id="UP000528964"/>
    </source>
</evidence>
<dbReference type="Proteomes" id="UP000528964">
    <property type="component" value="Unassembled WGS sequence"/>
</dbReference>
<gene>
    <name evidence="1" type="ORF">GGR24_000883</name>
</gene>
<accession>A0A7W6CW76</accession>